<dbReference type="GO" id="GO:0003676">
    <property type="term" value="F:nucleic acid binding"/>
    <property type="evidence" value="ECO:0007669"/>
    <property type="project" value="InterPro"/>
</dbReference>
<evidence type="ECO:0000256" key="1">
    <source>
        <dbReference type="ARBA" id="ARBA00022722"/>
    </source>
</evidence>
<keyword evidence="8" id="KW-1185">Reference proteome</keyword>
<sequence>MPKPFNFYSRPRESRGSARERGYSTRWEKARKTYLMSHPLCVMCKKDGRTTAANVVDHIKAHKGSQSLFWDTDNWQALCAHCHNSTKQREERGRFQAVDADGWPV</sequence>
<evidence type="ECO:0000256" key="2">
    <source>
        <dbReference type="ARBA" id="ARBA00022801"/>
    </source>
</evidence>
<organism evidence="7 8">
    <name type="scientific">Microvirga mediterraneensis</name>
    <dbReference type="NCBI Taxonomy" id="2754695"/>
    <lineage>
        <taxon>Bacteria</taxon>
        <taxon>Pseudomonadati</taxon>
        <taxon>Pseudomonadota</taxon>
        <taxon>Alphaproteobacteria</taxon>
        <taxon>Hyphomicrobiales</taxon>
        <taxon>Methylobacteriaceae</taxon>
        <taxon>Microvirga</taxon>
    </lineage>
</organism>
<evidence type="ECO:0000313" key="7">
    <source>
        <dbReference type="EMBL" id="MBA1157773.1"/>
    </source>
</evidence>
<feature type="domain" description="HNH nuclease" evidence="6">
    <location>
        <begin position="29"/>
        <end position="84"/>
    </location>
</feature>
<dbReference type="Proteomes" id="UP000572984">
    <property type="component" value="Unassembled WGS sequence"/>
</dbReference>
<evidence type="ECO:0000256" key="3">
    <source>
        <dbReference type="ARBA" id="ARBA00038412"/>
    </source>
</evidence>
<dbReference type="InterPro" id="IPR003615">
    <property type="entry name" value="HNH_nuc"/>
</dbReference>
<accession>A0A838BS91</accession>
<feature type="region of interest" description="Disordered" evidence="5">
    <location>
        <begin position="1"/>
        <end position="23"/>
    </location>
</feature>
<proteinExistence type="inferred from homology"/>
<dbReference type="Gene3D" id="1.10.30.50">
    <property type="match status" value="1"/>
</dbReference>
<evidence type="ECO:0000313" key="8">
    <source>
        <dbReference type="Proteomes" id="UP000572984"/>
    </source>
</evidence>
<dbReference type="CDD" id="cd00085">
    <property type="entry name" value="HNHc"/>
    <property type="match status" value="1"/>
</dbReference>
<name>A0A838BS91_9HYPH</name>
<feature type="compositionally biased region" description="Basic and acidic residues" evidence="5">
    <location>
        <begin position="10"/>
        <end position="23"/>
    </location>
</feature>
<dbReference type="GO" id="GO:0004519">
    <property type="term" value="F:endonuclease activity"/>
    <property type="evidence" value="ECO:0007669"/>
    <property type="project" value="UniProtKB-KW"/>
</dbReference>
<dbReference type="GO" id="GO:0016787">
    <property type="term" value="F:hydrolase activity"/>
    <property type="evidence" value="ECO:0007669"/>
    <property type="project" value="UniProtKB-KW"/>
</dbReference>
<dbReference type="GO" id="GO:0005829">
    <property type="term" value="C:cytosol"/>
    <property type="evidence" value="ECO:0007669"/>
    <property type="project" value="TreeGrafter"/>
</dbReference>
<evidence type="ECO:0000256" key="4">
    <source>
        <dbReference type="ARBA" id="ARBA00040194"/>
    </source>
</evidence>
<keyword evidence="1" id="KW-0540">Nuclease</keyword>
<dbReference type="AlphaFoldDB" id="A0A838BS91"/>
<evidence type="ECO:0000256" key="5">
    <source>
        <dbReference type="SAM" id="MobiDB-lite"/>
    </source>
</evidence>
<keyword evidence="7" id="KW-0255">Endonuclease</keyword>
<dbReference type="EMBL" id="JACDXJ010000001">
    <property type="protein sequence ID" value="MBA1157773.1"/>
    <property type="molecule type" value="Genomic_DNA"/>
</dbReference>
<keyword evidence="2" id="KW-0378">Hydrolase</keyword>
<reference evidence="7 8" key="1">
    <citation type="submission" date="2020-07" db="EMBL/GenBank/DDBJ databases">
        <title>Draft genome and description of Microvirga mediterraneensis Marseille-Q2068 sp. nov.</title>
        <authorList>
            <person name="Boxberger M."/>
        </authorList>
    </citation>
    <scope>NUCLEOTIDE SEQUENCE [LARGE SCALE GENOMIC DNA]</scope>
    <source>
        <strain evidence="7 8">Marseille-Q2068</strain>
    </source>
</reference>
<dbReference type="PANTHER" id="PTHR41286">
    <property type="entry name" value="HNH NUCLEASE YAJD-RELATED"/>
    <property type="match status" value="1"/>
</dbReference>
<evidence type="ECO:0000259" key="6">
    <source>
        <dbReference type="SMART" id="SM00507"/>
    </source>
</evidence>
<comment type="similarity">
    <text evidence="3">Belongs to the HNH nuclease family.</text>
</comment>
<dbReference type="PANTHER" id="PTHR41286:SF1">
    <property type="entry name" value="HNH NUCLEASE YAJD-RELATED"/>
    <property type="match status" value="1"/>
</dbReference>
<dbReference type="InterPro" id="IPR002711">
    <property type="entry name" value="HNH"/>
</dbReference>
<dbReference type="SMART" id="SM00507">
    <property type="entry name" value="HNHc"/>
    <property type="match status" value="1"/>
</dbReference>
<comment type="caution">
    <text evidence="7">The sequence shown here is derived from an EMBL/GenBank/DDBJ whole genome shotgun (WGS) entry which is preliminary data.</text>
</comment>
<dbReference type="RefSeq" id="WP_181053223.1">
    <property type="nucleotide sequence ID" value="NZ_JACDXJ010000001.1"/>
</dbReference>
<gene>
    <name evidence="7" type="ORF">H0S73_16805</name>
</gene>
<dbReference type="Pfam" id="PF01844">
    <property type="entry name" value="HNH"/>
    <property type="match status" value="1"/>
</dbReference>
<dbReference type="GO" id="GO:0008270">
    <property type="term" value="F:zinc ion binding"/>
    <property type="evidence" value="ECO:0007669"/>
    <property type="project" value="InterPro"/>
</dbReference>
<protein>
    <recommendedName>
        <fullName evidence="4">Putative HNH nuclease YajD</fullName>
    </recommendedName>
</protein>